<accession>A0A0F8YCN3</accession>
<evidence type="ECO:0000313" key="1">
    <source>
        <dbReference type="EMBL" id="KKK51884.1"/>
    </source>
</evidence>
<dbReference type="AlphaFoldDB" id="A0A0F8YCN3"/>
<feature type="non-terminal residue" evidence="1">
    <location>
        <position position="33"/>
    </location>
</feature>
<dbReference type="EMBL" id="LAZR01067288">
    <property type="protein sequence ID" value="KKK51884.1"/>
    <property type="molecule type" value="Genomic_DNA"/>
</dbReference>
<reference evidence="1" key="1">
    <citation type="journal article" date="2015" name="Nature">
        <title>Complex archaea that bridge the gap between prokaryotes and eukaryotes.</title>
        <authorList>
            <person name="Spang A."/>
            <person name="Saw J.H."/>
            <person name="Jorgensen S.L."/>
            <person name="Zaremba-Niedzwiedzka K."/>
            <person name="Martijn J."/>
            <person name="Lind A.E."/>
            <person name="van Eijk R."/>
            <person name="Schleper C."/>
            <person name="Guy L."/>
            <person name="Ettema T.J."/>
        </authorList>
    </citation>
    <scope>NUCLEOTIDE SEQUENCE</scope>
</reference>
<protein>
    <submittedName>
        <fullName evidence="1">Uncharacterized protein</fullName>
    </submittedName>
</protein>
<gene>
    <name evidence="1" type="ORF">LCGC14_3110460</name>
</gene>
<organism evidence="1">
    <name type="scientific">marine sediment metagenome</name>
    <dbReference type="NCBI Taxonomy" id="412755"/>
    <lineage>
        <taxon>unclassified sequences</taxon>
        <taxon>metagenomes</taxon>
        <taxon>ecological metagenomes</taxon>
    </lineage>
</organism>
<comment type="caution">
    <text evidence="1">The sequence shown here is derived from an EMBL/GenBank/DDBJ whole genome shotgun (WGS) entry which is preliminary data.</text>
</comment>
<name>A0A0F8YCN3_9ZZZZ</name>
<sequence>MSKELAVELKCPKYDVKWEHVLFDDTYTCPTCG</sequence>
<proteinExistence type="predicted"/>